<feature type="compositionally biased region" description="Acidic residues" evidence="1">
    <location>
        <begin position="261"/>
        <end position="270"/>
    </location>
</feature>
<reference evidence="3" key="1">
    <citation type="journal article" date="2017" name="Genome Biol.">
        <title>Comparative genomics reveals high biological diversity and specific adaptations in the industrially and medically important fungal genus Aspergillus.</title>
        <authorList>
            <person name="de Vries R.P."/>
            <person name="Riley R."/>
            <person name="Wiebenga A."/>
            <person name="Aguilar-Osorio G."/>
            <person name="Amillis S."/>
            <person name="Uchima C.A."/>
            <person name="Anderluh G."/>
            <person name="Asadollahi M."/>
            <person name="Askin M."/>
            <person name="Barry K."/>
            <person name="Battaglia E."/>
            <person name="Bayram O."/>
            <person name="Benocci T."/>
            <person name="Braus-Stromeyer S.A."/>
            <person name="Caldana C."/>
            <person name="Canovas D."/>
            <person name="Cerqueira G.C."/>
            <person name="Chen F."/>
            <person name="Chen W."/>
            <person name="Choi C."/>
            <person name="Clum A."/>
            <person name="Dos Santos R.A."/>
            <person name="Damasio A.R."/>
            <person name="Diallinas G."/>
            <person name="Emri T."/>
            <person name="Fekete E."/>
            <person name="Flipphi M."/>
            <person name="Freyberg S."/>
            <person name="Gallo A."/>
            <person name="Gournas C."/>
            <person name="Habgood R."/>
            <person name="Hainaut M."/>
            <person name="Harispe M.L."/>
            <person name="Henrissat B."/>
            <person name="Hilden K.S."/>
            <person name="Hope R."/>
            <person name="Hossain A."/>
            <person name="Karabika E."/>
            <person name="Karaffa L."/>
            <person name="Karanyi Z."/>
            <person name="Krasevec N."/>
            <person name="Kuo A."/>
            <person name="Kusch H."/>
            <person name="LaButti K."/>
            <person name="Lagendijk E.L."/>
            <person name="Lapidus A."/>
            <person name="Levasseur A."/>
            <person name="Lindquist E."/>
            <person name="Lipzen A."/>
            <person name="Logrieco A.F."/>
            <person name="MacCabe A."/>
            <person name="Maekelae M.R."/>
            <person name="Malavazi I."/>
            <person name="Melin P."/>
            <person name="Meyer V."/>
            <person name="Mielnichuk N."/>
            <person name="Miskei M."/>
            <person name="Molnar A.P."/>
            <person name="Mule G."/>
            <person name="Ngan C.Y."/>
            <person name="Orejas M."/>
            <person name="Orosz E."/>
            <person name="Ouedraogo J.P."/>
            <person name="Overkamp K.M."/>
            <person name="Park H.-S."/>
            <person name="Perrone G."/>
            <person name="Piumi F."/>
            <person name="Punt P.J."/>
            <person name="Ram A.F."/>
            <person name="Ramon A."/>
            <person name="Rauscher S."/>
            <person name="Record E."/>
            <person name="Riano-Pachon D.M."/>
            <person name="Robert V."/>
            <person name="Roehrig J."/>
            <person name="Ruller R."/>
            <person name="Salamov A."/>
            <person name="Salih N.S."/>
            <person name="Samson R.A."/>
            <person name="Sandor E."/>
            <person name="Sanguinetti M."/>
            <person name="Schuetze T."/>
            <person name="Sepcic K."/>
            <person name="Shelest E."/>
            <person name="Sherlock G."/>
            <person name="Sophianopoulou V."/>
            <person name="Squina F.M."/>
            <person name="Sun H."/>
            <person name="Susca A."/>
            <person name="Todd R.B."/>
            <person name="Tsang A."/>
            <person name="Unkles S.E."/>
            <person name="van de Wiele N."/>
            <person name="van Rossen-Uffink D."/>
            <person name="Oliveira J.V."/>
            <person name="Vesth T.C."/>
            <person name="Visser J."/>
            <person name="Yu J.-H."/>
            <person name="Zhou M."/>
            <person name="Andersen M.R."/>
            <person name="Archer D.B."/>
            <person name="Baker S.E."/>
            <person name="Benoit I."/>
            <person name="Brakhage A.A."/>
            <person name="Braus G.H."/>
            <person name="Fischer R."/>
            <person name="Frisvad J.C."/>
            <person name="Goldman G.H."/>
            <person name="Houbraken J."/>
            <person name="Oakley B."/>
            <person name="Pocsi I."/>
            <person name="Scazzocchio C."/>
            <person name="Seiboth B."/>
            <person name="vanKuyk P.A."/>
            <person name="Wortman J."/>
            <person name="Dyer P.S."/>
            <person name="Grigoriev I.V."/>
        </authorList>
    </citation>
    <scope>NUCLEOTIDE SEQUENCE [LARGE SCALE GENOMIC DNA]</scope>
    <source>
        <strain evidence="3">CBS 134.48</strain>
    </source>
</reference>
<name>A0A1L9NBG1_ASPTC</name>
<dbReference type="AlphaFoldDB" id="A0A1L9NBG1"/>
<accession>A0A1L9NBG1</accession>
<organism evidence="2 3">
    <name type="scientific">Aspergillus tubingensis (strain CBS 134.48)</name>
    <dbReference type="NCBI Taxonomy" id="767770"/>
    <lineage>
        <taxon>Eukaryota</taxon>
        <taxon>Fungi</taxon>
        <taxon>Dikarya</taxon>
        <taxon>Ascomycota</taxon>
        <taxon>Pezizomycotina</taxon>
        <taxon>Eurotiomycetes</taxon>
        <taxon>Eurotiomycetidae</taxon>
        <taxon>Eurotiales</taxon>
        <taxon>Aspergillaceae</taxon>
        <taxon>Aspergillus</taxon>
        <taxon>Aspergillus subgen. Circumdati</taxon>
    </lineage>
</organism>
<gene>
    <name evidence="2" type="ORF">ASPTUDRAFT_39430</name>
</gene>
<dbReference type="EMBL" id="KV878187">
    <property type="protein sequence ID" value="OJI86512.1"/>
    <property type="molecule type" value="Genomic_DNA"/>
</dbReference>
<feature type="compositionally biased region" description="Polar residues" evidence="1">
    <location>
        <begin position="45"/>
        <end position="75"/>
    </location>
</feature>
<evidence type="ECO:0000256" key="1">
    <source>
        <dbReference type="SAM" id="MobiDB-lite"/>
    </source>
</evidence>
<feature type="compositionally biased region" description="Pro residues" evidence="1">
    <location>
        <begin position="14"/>
        <end position="24"/>
    </location>
</feature>
<dbReference type="OrthoDB" id="5279705at2759"/>
<dbReference type="Proteomes" id="UP000184304">
    <property type="component" value="Unassembled WGS sequence"/>
</dbReference>
<feature type="compositionally biased region" description="Low complexity" evidence="1">
    <location>
        <begin position="1"/>
        <end position="13"/>
    </location>
</feature>
<dbReference type="STRING" id="767770.A0A1L9NBG1"/>
<keyword evidence="3" id="KW-1185">Reference proteome</keyword>
<proteinExistence type="predicted"/>
<dbReference type="OMA" id="RSKTRKM"/>
<sequence length="298" mass="33271">MMFAPLPMQQQPGSSPPPPPPPPQQQHQQYTPTRPSPLSPRRLTNTPSATPNIFAATSNNSTQFNIPSSPFTLPTPTKLPSISASAPPSPTPPQQQQQSHHQFARRQRSIQSSPNYAHRYANNISNPMTKHLKSSASPSARRNVFLNRVKRDRDDGRFGDRGEQLVLMEHVAEEKRWGEVMRRRAEEMMGVVEEEEEEGYANGYDDVDAHALDEYLQEQASEMERLEYLNQQPQQQQPHHGVFDSGGPAGRGNGGMNISFSDEEEYDDLFMDLAGHDGGPDIPRSSGGFAHSQDMDMS</sequence>
<protein>
    <submittedName>
        <fullName evidence="2">Uncharacterized protein</fullName>
    </submittedName>
</protein>
<dbReference type="VEuPathDB" id="FungiDB:ASPTUDRAFT_39430"/>
<evidence type="ECO:0000313" key="3">
    <source>
        <dbReference type="Proteomes" id="UP000184304"/>
    </source>
</evidence>
<feature type="region of interest" description="Disordered" evidence="1">
    <location>
        <begin position="231"/>
        <end position="298"/>
    </location>
</feature>
<evidence type="ECO:0000313" key="2">
    <source>
        <dbReference type="EMBL" id="OJI86512.1"/>
    </source>
</evidence>
<feature type="compositionally biased region" description="Polar residues" evidence="1">
    <location>
        <begin position="122"/>
        <end position="140"/>
    </location>
</feature>
<feature type="region of interest" description="Disordered" evidence="1">
    <location>
        <begin position="121"/>
        <end position="140"/>
    </location>
</feature>
<feature type="region of interest" description="Disordered" evidence="1">
    <location>
        <begin position="1"/>
        <end position="111"/>
    </location>
</feature>